<name>A0A0A2ISV6_PENEN</name>
<comment type="caution">
    <text evidence="2">The sequence shown here is derived from an EMBL/GenBank/DDBJ whole genome shotgun (WGS) entry which is preliminary data.</text>
</comment>
<dbReference type="AlphaFoldDB" id="A0A0A2ISV6"/>
<dbReference type="VEuPathDB" id="FungiDB:PEXP_028900"/>
<dbReference type="EMBL" id="JQFZ01000267">
    <property type="protein sequence ID" value="KGO52316.1"/>
    <property type="molecule type" value="Genomic_DNA"/>
</dbReference>
<accession>A0A0A2ISV6</accession>
<dbReference type="RefSeq" id="XP_016595073.1">
    <property type="nucleotide sequence ID" value="XM_016748231.1"/>
</dbReference>
<dbReference type="GeneID" id="27683652"/>
<protein>
    <submittedName>
        <fullName evidence="2">Uncharacterized protein</fullName>
    </submittedName>
</protein>
<reference evidence="2 3" key="1">
    <citation type="journal article" date="2015" name="Mol. Plant Microbe Interact.">
        <title>Genome, transcriptome, and functional analyses of Penicillium expansum provide new insights into secondary metabolism and pathogenicity.</title>
        <authorList>
            <person name="Ballester A.R."/>
            <person name="Marcet-Houben M."/>
            <person name="Levin E."/>
            <person name="Sela N."/>
            <person name="Selma-Lazaro C."/>
            <person name="Carmona L."/>
            <person name="Wisniewski M."/>
            <person name="Droby S."/>
            <person name="Gonzalez-Candelas L."/>
            <person name="Gabaldon T."/>
        </authorList>
    </citation>
    <scope>NUCLEOTIDE SEQUENCE [LARGE SCALE GENOMIC DNA]</scope>
    <source>
        <strain evidence="2 3">MD-8</strain>
    </source>
</reference>
<keyword evidence="3" id="KW-1185">Reference proteome</keyword>
<evidence type="ECO:0000313" key="3">
    <source>
        <dbReference type="Proteomes" id="UP000030143"/>
    </source>
</evidence>
<dbReference type="Proteomes" id="UP000030143">
    <property type="component" value="Unassembled WGS sequence"/>
</dbReference>
<sequence length="166" mass="17758">MLEATPEDNYLAQLIAAAPSAGGSFARSIPLSSRFIQPGIPPMNEHFDLAVPTTVPPPTTQMTDLAGLHSWDLEFPISSGSMTKLTSQDAAMDDYLPTTSSFPSLDVGIADHAELQALEGWPLFQCNPVTPSSAELCKAHKTHSPAQPDPQMGWALDPTFRPTDGL</sequence>
<gene>
    <name evidence="2" type="ORF">PEX2_109650</name>
</gene>
<dbReference type="OrthoDB" id="40579at2759"/>
<evidence type="ECO:0000256" key="1">
    <source>
        <dbReference type="SAM" id="MobiDB-lite"/>
    </source>
</evidence>
<evidence type="ECO:0000313" key="2">
    <source>
        <dbReference type="EMBL" id="KGO52316.1"/>
    </source>
</evidence>
<dbReference type="HOGENOM" id="CLU_1603306_0_0_1"/>
<dbReference type="STRING" id="27334.A0A0A2ISV6"/>
<proteinExistence type="predicted"/>
<feature type="region of interest" description="Disordered" evidence="1">
    <location>
        <begin position="141"/>
        <end position="166"/>
    </location>
</feature>
<organism evidence="2 3">
    <name type="scientific">Penicillium expansum</name>
    <name type="common">Blue mold rot fungus</name>
    <dbReference type="NCBI Taxonomy" id="27334"/>
    <lineage>
        <taxon>Eukaryota</taxon>
        <taxon>Fungi</taxon>
        <taxon>Dikarya</taxon>
        <taxon>Ascomycota</taxon>
        <taxon>Pezizomycotina</taxon>
        <taxon>Eurotiomycetes</taxon>
        <taxon>Eurotiomycetidae</taxon>
        <taxon>Eurotiales</taxon>
        <taxon>Aspergillaceae</taxon>
        <taxon>Penicillium</taxon>
    </lineage>
</organism>